<feature type="compositionally biased region" description="Basic residues" evidence="1">
    <location>
        <begin position="143"/>
        <end position="154"/>
    </location>
</feature>
<dbReference type="Proteomes" id="UP001519667">
    <property type="component" value="Unassembled WGS sequence"/>
</dbReference>
<reference evidence="2 3" key="1">
    <citation type="submission" date="2021-04" db="EMBL/GenBank/DDBJ databases">
        <title>Pseudomonas boanensis sp. nov., a bacterium isolated from river water used for household purposes in Boane District, Mozambique.</title>
        <authorList>
            <person name="Nicklasson M."/>
            <person name="Martin-Rodriguez A.J."/>
            <person name="Thorell K."/>
            <person name="Neves L."/>
            <person name="Mussagy A."/>
            <person name="Rydberg H.A."/>
            <person name="Hernroth B."/>
            <person name="Svensson-Stadler L."/>
            <person name="Sjoling A."/>
        </authorList>
    </citation>
    <scope>NUCLEOTIDE SEQUENCE [LARGE SCALE GENOMIC DNA]</scope>
    <source>
        <strain evidence="2 3">DB1</strain>
    </source>
</reference>
<sequence>MAYRANIHGRGQGVHGDKTTTGAVCIGSLPEATTAGRSVLRLGDVTTPCPKCGKVGKIAEGDVRAKFHGLPVAVNGMSIICGCPPGSNRLIAPLGEWLGAGAPPSGPAARKVVQPAVQQAAPSPAPRPLQVHHRPQRMSHPCRPLRRQRPPRKRWNACGCQRGFSSRSAPWTTTPRRTCAMATSVRPN</sequence>
<proteinExistence type="predicted"/>
<protein>
    <submittedName>
        <fullName evidence="2">PAAR domain-containing protein</fullName>
    </submittedName>
</protein>
<feature type="region of interest" description="Disordered" evidence="1">
    <location>
        <begin position="121"/>
        <end position="154"/>
    </location>
</feature>
<evidence type="ECO:0000313" key="3">
    <source>
        <dbReference type="Proteomes" id="UP001519667"/>
    </source>
</evidence>
<keyword evidence="3" id="KW-1185">Reference proteome</keyword>
<evidence type="ECO:0000313" key="2">
    <source>
        <dbReference type="EMBL" id="MBT8767888.1"/>
    </source>
</evidence>
<comment type="caution">
    <text evidence="2">The sequence shown here is derived from an EMBL/GenBank/DDBJ whole genome shotgun (WGS) entry which is preliminary data.</text>
</comment>
<evidence type="ECO:0000256" key="1">
    <source>
        <dbReference type="SAM" id="MobiDB-lite"/>
    </source>
</evidence>
<dbReference type="InterPro" id="IPR008727">
    <property type="entry name" value="PAAR_motif"/>
</dbReference>
<dbReference type="CDD" id="cd14744">
    <property type="entry name" value="PAAR_CT_2"/>
    <property type="match status" value="1"/>
</dbReference>
<dbReference type="RefSeq" id="WP_349814459.1">
    <property type="nucleotide sequence ID" value="NZ_JAGTIS010000009.1"/>
</dbReference>
<organism evidence="2 3">
    <name type="scientific">Metapseudomonas boanensis</name>
    <dbReference type="NCBI Taxonomy" id="2822138"/>
    <lineage>
        <taxon>Bacteria</taxon>
        <taxon>Pseudomonadati</taxon>
        <taxon>Pseudomonadota</taxon>
        <taxon>Gammaproteobacteria</taxon>
        <taxon>Pseudomonadales</taxon>
        <taxon>Pseudomonadaceae</taxon>
        <taxon>Metapseudomonas</taxon>
    </lineage>
</organism>
<name>A0ABS5XKR9_9GAMM</name>
<dbReference type="Pfam" id="PF05488">
    <property type="entry name" value="PAAR_motif"/>
    <property type="match status" value="1"/>
</dbReference>
<accession>A0ABS5XKR9</accession>
<gene>
    <name evidence="2" type="ORF">J7302_17380</name>
</gene>
<dbReference type="EMBL" id="JAGTIS010000009">
    <property type="protein sequence ID" value="MBT8767888.1"/>
    <property type="molecule type" value="Genomic_DNA"/>
</dbReference>
<dbReference type="Gene3D" id="2.60.200.60">
    <property type="match status" value="1"/>
</dbReference>